<dbReference type="GeneID" id="36593851"/>
<protein>
    <submittedName>
        <fullName evidence="4">FAD/NAD(P)-binding domain-containing protein</fullName>
    </submittedName>
</protein>
<accession>A0A2J6TEV9</accession>
<evidence type="ECO:0000313" key="4">
    <source>
        <dbReference type="EMBL" id="PMD61542.1"/>
    </source>
</evidence>
<dbReference type="PRINTS" id="PR00420">
    <property type="entry name" value="RNGMNOXGNASE"/>
</dbReference>
<dbReference type="PANTHER" id="PTHR46720">
    <property type="entry name" value="HYDROXYLASE, PUTATIVE (AFU_ORTHOLOGUE AFUA_3G01460)-RELATED"/>
    <property type="match status" value="1"/>
</dbReference>
<reference evidence="4 5" key="1">
    <citation type="submission" date="2016-04" db="EMBL/GenBank/DDBJ databases">
        <title>A degradative enzymes factory behind the ericoid mycorrhizal symbiosis.</title>
        <authorList>
            <consortium name="DOE Joint Genome Institute"/>
            <person name="Martino E."/>
            <person name="Morin E."/>
            <person name="Grelet G."/>
            <person name="Kuo A."/>
            <person name="Kohler A."/>
            <person name="Daghino S."/>
            <person name="Barry K."/>
            <person name="Choi C."/>
            <person name="Cichocki N."/>
            <person name="Clum A."/>
            <person name="Copeland A."/>
            <person name="Hainaut M."/>
            <person name="Haridas S."/>
            <person name="Labutti K."/>
            <person name="Lindquist E."/>
            <person name="Lipzen A."/>
            <person name="Khouja H.-R."/>
            <person name="Murat C."/>
            <person name="Ohm R."/>
            <person name="Olson A."/>
            <person name="Spatafora J."/>
            <person name="Veneault-Fourrey C."/>
            <person name="Henrissat B."/>
            <person name="Grigoriev I."/>
            <person name="Martin F."/>
            <person name="Perotto S."/>
        </authorList>
    </citation>
    <scope>NUCLEOTIDE SEQUENCE [LARGE SCALE GENOMIC DNA]</scope>
    <source>
        <strain evidence="4 5">E</strain>
    </source>
</reference>
<dbReference type="EMBL" id="KZ613786">
    <property type="protein sequence ID" value="PMD61542.1"/>
    <property type="molecule type" value="Genomic_DNA"/>
</dbReference>
<evidence type="ECO:0000313" key="5">
    <source>
        <dbReference type="Proteomes" id="UP000235371"/>
    </source>
</evidence>
<evidence type="ECO:0000256" key="2">
    <source>
        <dbReference type="ARBA" id="ARBA00022827"/>
    </source>
</evidence>
<dbReference type="Proteomes" id="UP000235371">
    <property type="component" value="Unassembled WGS sequence"/>
</dbReference>
<dbReference type="SUPFAM" id="SSF54373">
    <property type="entry name" value="FAD-linked reductases, C-terminal domain"/>
    <property type="match status" value="1"/>
</dbReference>
<dbReference type="STRING" id="1095630.A0A2J6TEV9"/>
<sequence>MSSIQEKVPIDIAIVGGGIGGLALSIGLQQYSHVRVKIYEAASKIAEVGAGVFFGANSIRAMTLIHPAIGEAYAKISTSAGWESKRNIYFDFILAHELHGLPTGSHIISPKVAASERHSTAHRAHFVDELIKLVPDGAVAFGKRLTDTSRDEGRMKTVMKFADGTSAEADAVIGCDGIRSVCRDFVLGKDNPVSKPVFTGKHAYRGLIPMDKAIAAIGPEKAKNRFMFLGVGGHVLVFPVAEGGVMNVVAFSTTKSGTWEGEWVKPMKRADLAADFQGFGEECQKIFSLMENTDHWGIFDLSPEIPTFSSGHLHLLLLGDSAHACAPHQGAGAGQALEDAHILSHILGACRSPSDLLAAFAGYESVRMPRTKFVQIYGRRQGELLDLQWGDVGTDLEKLKAIIDVPIREIWNCDLDAELQKARVIMQKKLAELDAETPVVA</sequence>
<dbReference type="GO" id="GO:0044550">
    <property type="term" value="P:secondary metabolite biosynthetic process"/>
    <property type="evidence" value="ECO:0007669"/>
    <property type="project" value="TreeGrafter"/>
</dbReference>
<keyword evidence="2" id="KW-0274">FAD</keyword>
<dbReference type="RefSeq" id="XP_024738446.1">
    <property type="nucleotide sequence ID" value="XM_024885774.1"/>
</dbReference>
<dbReference type="OrthoDB" id="417877at2759"/>
<dbReference type="PANTHER" id="PTHR46720:SF3">
    <property type="entry name" value="FAD-BINDING DOMAIN-CONTAINING PROTEIN-RELATED"/>
    <property type="match status" value="1"/>
</dbReference>
<keyword evidence="3" id="KW-0560">Oxidoreductase</keyword>
<gene>
    <name evidence="4" type="ORF">K444DRAFT_652235</name>
</gene>
<keyword evidence="1" id="KW-0285">Flavoprotein</keyword>
<dbReference type="Gene3D" id="3.50.50.60">
    <property type="entry name" value="FAD/NAD(P)-binding domain"/>
    <property type="match status" value="1"/>
</dbReference>
<dbReference type="AlphaFoldDB" id="A0A2J6TEV9"/>
<keyword evidence="5" id="KW-1185">Reference proteome</keyword>
<organism evidence="4 5">
    <name type="scientific">Hyaloscypha bicolor E</name>
    <dbReference type="NCBI Taxonomy" id="1095630"/>
    <lineage>
        <taxon>Eukaryota</taxon>
        <taxon>Fungi</taxon>
        <taxon>Dikarya</taxon>
        <taxon>Ascomycota</taxon>
        <taxon>Pezizomycotina</taxon>
        <taxon>Leotiomycetes</taxon>
        <taxon>Helotiales</taxon>
        <taxon>Hyaloscyphaceae</taxon>
        <taxon>Hyaloscypha</taxon>
        <taxon>Hyaloscypha bicolor</taxon>
    </lineage>
</organism>
<evidence type="ECO:0000256" key="3">
    <source>
        <dbReference type="ARBA" id="ARBA00023002"/>
    </source>
</evidence>
<proteinExistence type="predicted"/>
<dbReference type="GO" id="GO:0016491">
    <property type="term" value="F:oxidoreductase activity"/>
    <property type="evidence" value="ECO:0007669"/>
    <property type="project" value="UniProtKB-KW"/>
</dbReference>
<dbReference type="InterPro" id="IPR051104">
    <property type="entry name" value="FAD_monoxygenase"/>
</dbReference>
<feature type="non-terminal residue" evidence="4">
    <location>
        <position position="1"/>
    </location>
</feature>
<dbReference type="InterPro" id="IPR036188">
    <property type="entry name" value="FAD/NAD-bd_sf"/>
</dbReference>
<dbReference type="InParanoid" id="A0A2J6TEV9"/>
<dbReference type="SUPFAM" id="SSF51905">
    <property type="entry name" value="FAD/NAD(P)-binding domain"/>
    <property type="match status" value="1"/>
</dbReference>
<evidence type="ECO:0000256" key="1">
    <source>
        <dbReference type="ARBA" id="ARBA00022630"/>
    </source>
</evidence>
<name>A0A2J6TEV9_9HELO</name>